<gene>
    <name evidence="1" type="ORF">ACFOUY_15795</name>
</gene>
<comment type="caution">
    <text evidence="1">The sequence shown here is derived from an EMBL/GenBank/DDBJ whole genome shotgun (WGS) entry which is preliminary data.</text>
</comment>
<dbReference type="RefSeq" id="WP_378962016.1">
    <property type="nucleotide sequence ID" value="NZ_JBHSBY010000135.1"/>
</dbReference>
<name>A0ABV8NQR7_9SPHI</name>
<evidence type="ECO:0000313" key="2">
    <source>
        <dbReference type="Proteomes" id="UP001595792"/>
    </source>
</evidence>
<sequence>MGLPILVNFVETEEIPWARSPVSWDERKKKEANNSSNGKCSGTAERILKKESSLILRIDAQ</sequence>
<accession>A0ABV8NQR7</accession>
<keyword evidence="2" id="KW-1185">Reference proteome</keyword>
<dbReference type="EMBL" id="JBHSBY010000135">
    <property type="protein sequence ID" value="MFC4198168.1"/>
    <property type="molecule type" value="Genomic_DNA"/>
</dbReference>
<dbReference type="Proteomes" id="UP001595792">
    <property type="component" value="Unassembled WGS sequence"/>
</dbReference>
<evidence type="ECO:0000313" key="1">
    <source>
        <dbReference type="EMBL" id="MFC4198168.1"/>
    </source>
</evidence>
<reference evidence="2" key="1">
    <citation type="journal article" date="2019" name="Int. J. Syst. Evol. Microbiol.">
        <title>The Global Catalogue of Microorganisms (GCM) 10K type strain sequencing project: providing services to taxonomists for standard genome sequencing and annotation.</title>
        <authorList>
            <consortium name="The Broad Institute Genomics Platform"/>
            <consortium name="The Broad Institute Genome Sequencing Center for Infectious Disease"/>
            <person name="Wu L."/>
            <person name="Ma J."/>
        </authorList>
    </citation>
    <scope>NUCLEOTIDE SEQUENCE [LARGE SCALE GENOMIC DNA]</scope>
    <source>
        <strain evidence="2">CCM 8689</strain>
    </source>
</reference>
<protein>
    <submittedName>
        <fullName evidence="1">Uncharacterized protein</fullName>
    </submittedName>
</protein>
<organism evidence="1 2">
    <name type="scientific">Pedobacter jamesrossensis</name>
    <dbReference type="NCBI Taxonomy" id="1908238"/>
    <lineage>
        <taxon>Bacteria</taxon>
        <taxon>Pseudomonadati</taxon>
        <taxon>Bacteroidota</taxon>
        <taxon>Sphingobacteriia</taxon>
        <taxon>Sphingobacteriales</taxon>
        <taxon>Sphingobacteriaceae</taxon>
        <taxon>Pedobacter</taxon>
    </lineage>
</organism>
<proteinExistence type="predicted"/>